<evidence type="ECO:0000313" key="2">
    <source>
        <dbReference type="EMBL" id="MPL61901.1"/>
    </source>
</evidence>
<gene>
    <name evidence="2" type="ORF">SDC9_07490</name>
</gene>
<sequence>MTENSIKTTVDELKKLLNVKNFIGEPIETEDKILIPFMKWGIGFGAGQMNNSNSEGGFGSGAAAGIEPISIVVVDKKSDGIDGVRVLNLTKATETSKAISELGIVATDLIKEVISNYNEKQAGKSGDNPLENQNVESNVVKDSE</sequence>
<dbReference type="PANTHER" id="PTHR39162:SF1">
    <property type="entry name" value="SPORULATION PROTEIN YTFJ"/>
    <property type="match status" value="1"/>
</dbReference>
<dbReference type="AlphaFoldDB" id="A0A644T7K2"/>
<feature type="region of interest" description="Disordered" evidence="1">
    <location>
        <begin position="120"/>
        <end position="144"/>
    </location>
</feature>
<name>A0A644T7K2_9ZZZZ</name>
<organism evidence="2">
    <name type="scientific">bioreactor metagenome</name>
    <dbReference type="NCBI Taxonomy" id="1076179"/>
    <lineage>
        <taxon>unclassified sequences</taxon>
        <taxon>metagenomes</taxon>
        <taxon>ecological metagenomes</taxon>
    </lineage>
</organism>
<dbReference type="InterPro" id="IPR014229">
    <property type="entry name" value="Spore_YtfJ"/>
</dbReference>
<accession>A0A644T7K2</accession>
<dbReference type="Pfam" id="PF09579">
    <property type="entry name" value="Spore_YtfJ"/>
    <property type="match status" value="1"/>
</dbReference>
<comment type="caution">
    <text evidence="2">The sequence shown here is derived from an EMBL/GenBank/DDBJ whole genome shotgun (WGS) entry which is preliminary data.</text>
</comment>
<reference evidence="2" key="1">
    <citation type="submission" date="2019-08" db="EMBL/GenBank/DDBJ databases">
        <authorList>
            <person name="Kucharzyk K."/>
            <person name="Murdoch R.W."/>
            <person name="Higgins S."/>
            <person name="Loffler F."/>
        </authorList>
    </citation>
    <scope>NUCLEOTIDE SEQUENCE</scope>
</reference>
<evidence type="ECO:0000256" key="1">
    <source>
        <dbReference type="SAM" id="MobiDB-lite"/>
    </source>
</evidence>
<dbReference type="PANTHER" id="PTHR39162">
    <property type="entry name" value="GLL3345 PROTEIN"/>
    <property type="match status" value="1"/>
</dbReference>
<dbReference type="EMBL" id="VSSQ01000016">
    <property type="protein sequence ID" value="MPL61901.1"/>
    <property type="molecule type" value="Genomic_DNA"/>
</dbReference>
<proteinExistence type="predicted"/>
<evidence type="ECO:0008006" key="3">
    <source>
        <dbReference type="Google" id="ProtNLM"/>
    </source>
</evidence>
<protein>
    <recommendedName>
        <fullName evidence="3">Sporulation protein YtfJ</fullName>
    </recommendedName>
</protein>